<feature type="region of interest" description="Disordered" evidence="4">
    <location>
        <begin position="272"/>
        <end position="300"/>
    </location>
</feature>
<dbReference type="InterPro" id="IPR011011">
    <property type="entry name" value="Znf_FYVE_PHD"/>
</dbReference>
<reference evidence="6 7" key="2">
    <citation type="submission" date="2018-11" db="EMBL/GenBank/DDBJ databases">
        <authorList>
            <consortium name="Pathogen Informatics"/>
        </authorList>
    </citation>
    <scope>NUCLEOTIDE SEQUENCE [LARGE SCALE GENOMIC DNA]</scope>
</reference>
<feature type="region of interest" description="Disordered" evidence="4">
    <location>
        <begin position="338"/>
        <end position="364"/>
    </location>
</feature>
<dbReference type="Gene3D" id="3.30.40.10">
    <property type="entry name" value="Zinc/RING finger domain, C3HC4 (zinc finger)"/>
    <property type="match status" value="1"/>
</dbReference>
<sequence>MSKERDEICVMHLLARLGMPEASNALDLVPETHPFPIVFGRFSSEVILTTMATDFCVRGTRQLVFSELKVKKVEKKYMERLADFYGCSNRRPAPPGRSFCDEHLQLKEMEQLVMTKLVTKKRCDEREKKCLICMEAVEQQMSHKKEYAYSRGSDVQCMHCNKSGRDKDAFQDKLSVQDIFVPDWIADFEDLIDDRVCYRCGKATRLTFCTQCGDAVHAKCEPGVVDETWTCPRCRPAAVNVDDTKENRKTAEENKKLKGRVWKKNDHAVWKSTGDCEEGTPSSSKRQLLAEEEGKPGMKRTKLNRTVSTENILRQSTSESLRDRPVGLKPDMAHVATSGVSDTTPLRRYENAGSKGRSSPSQAINKPSVQNVLKFEYWSCYGEIHREKVDVSEQGAETAKPPFFLSLDTVPFGGLMGVLKRFLASAAFLVTSLLMSCPRAVTFDLLSQRFVLSMSDANVGQSAVGCSDAVRIEKGGSQVSFFAVFGYVVG</sequence>
<keyword evidence="2" id="KW-0863">Zinc-finger</keyword>
<keyword evidence="3" id="KW-0862">Zinc</keyword>
<dbReference type="GO" id="GO:0008270">
    <property type="term" value="F:zinc ion binding"/>
    <property type="evidence" value="ECO:0007669"/>
    <property type="project" value="UniProtKB-KW"/>
</dbReference>
<keyword evidence="1" id="KW-0479">Metal-binding</keyword>
<dbReference type="SMART" id="SM00249">
    <property type="entry name" value="PHD"/>
    <property type="match status" value="1"/>
</dbReference>
<gene>
    <name evidence="6" type="ORF">TCNE_LOCUS9596</name>
</gene>
<evidence type="ECO:0000259" key="5">
    <source>
        <dbReference type="SMART" id="SM00249"/>
    </source>
</evidence>
<evidence type="ECO:0000256" key="1">
    <source>
        <dbReference type="ARBA" id="ARBA00022723"/>
    </source>
</evidence>
<proteinExistence type="predicted"/>
<dbReference type="EMBL" id="UYWY01020221">
    <property type="protein sequence ID" value="VDM40917.1"/>
    <property type="molecule type" value="Genomic_DNA"/>
</dbReference>
<reference evidence="8" key="1">
    <citation type="submission" date="2016-06" db="UniProtKB">
        <authorList>
            <consortium name="WormBaseParasite"/>
        </authorList>
    </citation>
    <scope>IDENTIFICATION</scope>
</reference>
<dbReference type="WBParaSite" id="TCNE_0000959601-mRNA-1">
    <property type="protein sequence ID" value="TCNE_0000959601-mRNA-1"/>
    <property type="gene ID" value="TCNE_0000959601"/>
</dbReference>
<feature type="domain" description="Zinc finger PHD-type" evidence="5">
    <location>
        <begin position="196"/>
        <end position="235"/>
    </location>
</feature>
<evidence type="ECO:0000256" key="3">
    <source>
        <dbReference type="ARBA" id="ARBA00022833"/>
    </source>
</evidence>
<evidence type="ECO:0000256" key="2">
    <source>
        <dbReference type="ARBA" id="ARBA00022771"/>
    </source>
</evidence>
<keyword evidence="7" id="KW-1185">Reference proteome</keyword>
<dbReference type="InterPro" id="IPR013083">
    <property type="entry name" value="Znf_RING/FYVE/PHD"/>
</dbReference>
<dbReference type="InterPro" id="IPR001965">
    <property type="entry name" value="Znf_PHD"/>
</dbReference>
<organism evidence="7 8">
    <name type="scientific">Toxocara canis</name>
    <name type="common">Canine roundworm</name>
    <dbReference type="NCBI Taxonomy" id="6265"/>
    <lineage>
        <taxon>Eukaryota</taxon>
        <taxon>Metazoa</taxon>
        <taxon>Ecdysozoa</taxon>
        <taxon>Nematoda</taxon>
        <taxon>Chromadorea</taxon>
        <taxon>Rhabditida</taxon>
        <taxon>Spirurina</taxon>
        <taxon>Ascaridomorpha</taxon>
        <taxon>Ascaridoidea</taxon>
        <taxon>Toxocaridae</taxon>
        <taxon>Toxocara</taxon>
    </lineage>
</organism>
<evidence type="ECO:0000256" key="4">
    <source>
        <dbReference type="SAM" id="MobiDB-lite"/>
    </source>
</evidence>
<dbReference type="CDD" id="cd15489">
    <property type="entry name" value="PHD_SF"/>
    <property type="match status" value="1"/>
</dbReference>
<dbReference type="SUPFAM" id="SSF57903">
    <property type="entry name" value="FYVE/PHD zinc finger"/>
    <property type="match status" value="1"/>
</dbReference>
<protein>
    <submittedName>
        <fullName evidence="8">PHD domain-containing protein</fullName>
    </submittedName>
</protein>
<dbReference type="Proteomes" id="UP000050794">
    <property type="component" value="Unassembled WGS sequence"/>
</dbReference>
<evidence type="ECO:0000313" key="7">
    <source>
        <dbReference type="Proteomes" id="UP000050794"/>
    </source>
</evidence>
<evidence type="ECO:0000313" key="8">
    <source>
        <dbReference type="WBParaSite" id="TCNE_0000959601-mRNA-1"/>
    </source>
</evidence>
<name>A0A183UM76_TOXCA</name>
<evidence type="ECO:0000313" key="6">
    <source>
        <dbReference type="EMBL" id="VDM40917.1"/>
    </source>
</evidence>
<dbReference type="AlphaFoldDB" id="A0A183UM76"/>
<accession>A0A183UM76</accession>